<reference evidence="1" key="1">
    <citation type="submission" date="2022-06" db="EMBL/GenBank/DDBJ databases">
        <title>Phylogenomic reconstructions and comparative analyses of Kickxellomycotina fungi.</title>
        <authorList>
            <person name="Reynolds N.K."/>
            <person name="Stajich J.E."/>
            <person name="Barry K."/>
            <person name="Grigoriev I.V."/>
            <person name="Crous P."/>
            <person name="Smith M.E."/>
        </authorList>
    </citation>
    <scope>NUCLEOTIDE SEQUENCE</scope>
    <source>
        <strain evidence="1">RSA 2271</strain>
    </source>
</reference>
<protein>
    <submittedName>
        <fullName evidence="1">Uncharacterized protein</fullName>
    </submittedName>
</protein>
<name>A0ACC1HJV2_9FUNG</name>
<comment type="caution">
    <text evidence="1">The sequence shown here is derived from an EMBL/GenBank/DDBJ whole genome shotgun (WGS) entry which is preliminary data.</text>
</comment>
<keyword evidence="2" id="KW-1185">Reference proteome</keyword>
<feature type="non-terminal residue" evidence="1">
    <location>
        <position position="1"/>
    </location>
</feature>
<feature type="non-terminal residue" evidence="1">
    <location>
        <position position="119"/>
    </location>
</feature>
<organism evidence="1 2">
    <name type="scientific">Spiromyces aspiralis</name>
    <dbReference type="NCBI Taxonomy" id="68401"/>
    <lineage>
        <taxon>Eukaryota</taxon>
        <taxon>Fungi</taxon>
        <taxon>Fungi incertae sedis</taxon>
        <taxon>Zoopagomycota</taxon>
        <taxon>Kickxellomycotina</taxon>
        <taxon>Kickxellomycetes</taxon>
        <taxon>Kickxellales</taxon>
        <taxon>Kickxellaceae</taxon>
        <taxon>Spiromyces</taxon>
    </lineage>
</organism>
<proteinExistence type="predicted"/>
<dbReference type="Proteomes" id="UP001145114">
    <property type="component" value="Unassembled WGS sequence"/>
</dbReference>
<evidence type="ECO:0000313" key="2">
    <source>
        <dbReference type="Proteomes" id="UP001145114"/>
    </source>
</evidence>
<accession>A0ACC1HJV2</accession>
<gene>
    <name evidence="1" type="ORF">EV182_007804</name>
</gene>
<evidence type="ECO:0000313" key="1">
    <source>
        <dbReference type="EMBL" id="KAJ1676626.1"/>
    </source>
</evidence>
<sequence length="119" mass="12985">RYHGEESEDELCMDTNALVGKNGLSGQIVAGVSGDGRRHSDASSIDDSSSDKHDHEEATDSDVTEDGEDEADEDYIDEGKGKDSDEVEDSNDDWMQSRYSESESTSARSDGDDDDTVNR</sequence>
<dbReference type="EMBL" id="JAMZIH010003761">
    <property type="protein sequence ID" value="KAJ1676626.1"/>
    <property type="molecule type" value="Genomic_DNA"/>
</dbReference>